<dbReference type="Gene3D" id="3.40.640.10">
    <property type="entry name" value="Type I PLP-dependent aspartate aminotransferase-like (Major domain)"/>
    <property type="match status" value="1"/>
</dbReference>
<evidence type="ECO:0000256" key="1">
    <source>
        <dbReference type="ARBA" id="ARBA00001933"/>
    </source>
</evidence>
<keyword evidence="4 6" id="KW-0663">Pyridoxal phosphate</keyword>
<dbReference type="GO" id="GO:0005737">
    <property type="term" value="C:cytoplasm"/>
    <property type="evidence" value="ECO:0007669"/>
    <property type="project" value="TreeGrafter"/>
</dbReference>
<dbReference type="InterPro" id="IPR015422">
    <property type="entry name" value="PyrdxlP-dep_Trfase_small"/>
</dbReference>
<dbReference type="PROSITE" id="PS00392">
    <property type="entry name" value="DDC_GAD_HDC_YDC"/>
    <property type="match status" value="1"/>
</dbReference>
<dbReference type="Proteomes" id="UP000702544">
    <property type="component" value="Unassembled WGS sequence"/>
</dbReference>
<gene>
    <name evidence="8" type="ORF">GWO12_03695</name>
</gene>
<accession>A0AAE5CCH8</accession>
<evidence type="ECO:0000313" key="9">
    <source>
        <dbReference type="Proteomes" id="UP000702544"/>
    </source>
</evidence>
<evidence type="ECO:0000313" key="8">
    <source>
        <dbReference type="EMBL" id="NIR74204.1"/>
    </source>
</evidence>
<proteinExistence type="inferred from homology"/>
<comment type="cofactor">
    <cofactor evidence="1 6 7">
        <name>pyridoxal 5'-phosphate</name>
        <dbReference type="ChEBI" id="CHEBI:597326"/>
    </cofactor>
</comment>
<dbReference type="GO" id="GO:0006520">
    <property type="term" value="P:amino acid metabolic process"/>
    <property type="evidence" value="ECO:0007669"/>
    <property type="project" value="InterPro"/>
</dbReference>
<dbReference type="InterPro" id="IPR010977">
    <property type="entry name" value="Aromatic_deC"/>
</dbReference>
<dbReference type="Gene3D" id="3.90.1150.10">
    <property type="entry name" value="Aspartate Aminotransferase, domain 1"/>
    <property type="match status" value="1"/>
</dbReference>
<dbReference type="AlphaFoldDB" id="A0AAE5CCH8"/>
<evidence type="ECO:0000256" key="6">
    <source>
        <dbReference type="PIRSR" id="PIRSR602129-50"/>
    </source>
</evidence>
<dbReference type="PRINTS" id="PR00800">
    <property type="entry name" value="YHDCRBOXLASE"/>
</dbReference>
<reference evidence="8 9" key="1">
    <citation type="submission" date="2020-01" db="EMBL/GenBank/DDBJ databases">
        <title>Genomes assembled from Gulf of Kutch pelagic sediment metagenomes.</title>
        <authorList>
            <person name="Chandrashekar M."/>
            <person name="Mahajan M.S."/>
            <person name="Dave K.J."/>
            <person name="Vatsa P."/>
            <person name="Nathani N.M."/>
        </authorList>
    </citation>
    <scope>NUCLEOTIDE SEQUENCE [LARGE SCALE GENOMIC DNA]</scope>
    <source>
        <strain evidence="8">KS3-K002</strain>
    </source>
</reference>
<dbReference type="PANTHER" id="PTHR11999">
    <property type="entry name" value="GROUP II PYRIDOXAL-5-PHOSPHATE DECARBOXYLASE"/>
    <property type="match status" value="1"/>
</dbReference>
<feature type="modified residue" description="N6-(pyridoxal phosphate)lysine" evidence="6">
    <location>
        <position position="303"/>
    </location>
</feature>
<dbReference type="InterPro" id="IPR021115">
    <property type="entry name" value="Pyridoxal-P_BS"/>
</dbReference>
<dbReference type="GO" id="GO:0016831">
    <property type="term" value="F:carboxy-lyase activity"/>
    <property type="evidence" value="ECO:0007669"/>
    <property type="project" value="UniProtKB-KW"/>
</dbReference>
<dbReference type="Pfam" id="PF00282">
    <property type="entry name" value="Pyridoxal_deC"/>
    <property type="match status" value="1"/>
</dbReference>
<dbReference type="EMBL" id="JAACAK010000028">
    <property type="protein sequence ID" value="NIR74204.1"/>
    <property type="molecule type" value="Genomic_DNA"/>
</dbReference>
<evidence type="ECO:0000256" key="2">
    <source>
        <dbReference type="ARBA" id="ARBA00009533"/>
    </source>
</evidence>
<sequence>MDDARDVPVDEFKHAGVRALDWIASYLSDPDRFPVLPPIEPGAVKAALPESAPDNAEPLDQILDDYERVVVPGITHWNHPSFFAYFGITGSAPGILGELLSSALNVNAMLWQTAPAATELEAVALDWLRQLLGLPAGFAGVIMDTASVSTLCAVAAARHALSELEIRERGMSGRDDLPLLRLYTSEQAHSSVEKAALVLGLGQRGVRKIPTDNAFRMDAAALEAAIDEDASAGYRPFCVVATVGTTSTTSIDPVPEIARICERRDLWLHVDAAYAGSAAIVPEYRHLLAGCDAAHSIVVNPHKWLFTPIDCSALYTRDAATLTGAFSLVPEYLRTSVDGEPTNYMDWGVSLGRRFRGLKLWMVLRAFGAEGIRKRLANHIEMAQRFAAWVDEDPGFERLAPTPLSVVCFRARPPELSSDATADGAAADARLNEFNEKLLQRLNASGEVYLSHTRLNGKYALRLAIGNVRTTEAHVTRAWELIRTTASAVLDQWQT</sequence>
<dbReference type="GO" id="GO:0019752">
    <property type="term" value="P:carboxylic acid metabolic process"/>
    <property type="evidence" value="ECO:0007669"/>
    <property type="project" value="InterPro"/>
</dbReference>
<keyword evidence="5 7" id="KW-0456">Lyase</keyword>
<dbReference type="CDD" id="cd06450">
    <property type="entry name" value="DOPA_deC_like"/>
    <property type="match status" value="1"/>
</dbReference>
<dbReference type="InterPro" id="IPR002129">
    <property type="entry name" value="PyrdxlP-dep_de-COase"/>
</dbReference>
<comment type="similarity">
    <text evidence="2 7">Belongs to the group II decarboxylase family.</text>
</comment>
<comment type="caution">
    <text evidence="8">The sequence shown here is derived from an EMBL/GenBank/DDBJ whole genome shotgun (WGS) entry which is preliminary data.</text>
</comment>
<dbReference type="SUPFAM" id="SSF53383">
    <property type="entry name" value="PLP-dependent transferases"/>
    <property type="match status" value="1"/>
</dbReference>
<dbReference type="InterPro" id="IPR015421">
    <property type="entry name" value="PyrdxlP-dep_Trfase_major"/>
</dbReference>
<dbReference type="PANTHER" id="PTHR11999:SF70">
    <property type="entry name" value="MIP05841P"/>
    <property type="match status" value="1"/>
</dbReference>
<dbReference type="Gene3D" id="1.20.1340.10">
    <property type="entry name" value="dopa decarboxylase, N-terminal domain"/>
    <property type="match status" value="1"/>
</dbReference>
<evidence type="ECO:0000256" key="3">
    <source>
        <dbReference type="ARBA" id="ARBA00022793"/>
    </source>
</evidence>
<protein>
    <submittedName>
        <fullName evidence="8">Amino acid decarboxylase</fullName>
    </submittedName>
</protein>
<dbReference type="GO" id="GO:0030170">
    <property type="term" value="F:pyridoxal phosphate binding"/>
    <property type="evidence" value="ECO:0007669"/>
    <property type="project" value="InterPro"/>
</dbReference>
<dbReference type="InterPro" id="IPR015424">
    <property type="entry name" value="PyrdxlP-dep_Trfase"/>
</dbReference>
<keyword evidence="3" id="KW-0210">Decarboxylase</keyword>
<evidence type="ECO:0000256" key="7">
    <source>
        <dbReference type="RuleBase" id="RU000382"/>
    </source>
</evidence>
<organism evidence="8 9">
    <name type="scientific">Candidatus Kutchimonas denitrificans</name>
    <dbReference type="NCBI Taxonomy" id="3056748"/>
    <lineage>
        <taxon>Bacteria</taxon>
        <taxon>Pseudomonadati</taxon>
        <taxon>Gemmatimonadota</taxon>
        <taxon>Gemmatimonadia</taxon>
        <taxon>Candidatus Palauibacterales</taxon>
        <taxon>Candidatus Palauibacteraceae</taxon>
        <taxon>Candidatus Kutchimonas</taxon>
    </lineage>
</organism>
<evidence type="ECO:0000256" key="4">
    <source>
        <dbReference type="ARBA" id="ARBA00022898"/>
    </source>
</evidence>
<name>A0AAE5CCH8_9BACT</name>
<evidence type="ECO:0000256" key="5">
    <source>
        <dbReference type="ARBA" id="ARBA00023239"/>
    </source>
</evidence>